<keyword evidence="3" id="KW-1185">Reference proteome</keyword>
<keyword evidence="2" id="KW-0732">Signal</keyword>
<evidence type="ECO:0000313" key="3">
    <source>
        <dbReference type="Proteomes" id="UP000035681"/>
    </source>
</evidence>
<name>A0A0K0EN20_STRER</name>
<proteinExistence type="predicted"/>
<reference evidence="4" key="1">
    <citation type="submission" date="2015-08" db="UniProtKB">
        <authorList>
            <consortium name="WormBaseParasite"/>
        </authorList>
    </citation>
    <scope>IDENTIFICATION</scope>
</reference>
<evidence type="ECO:0000256" key="1">
    <source>
        <dbReference type="SAM" id="MobiDB-lite"/>
    </source>
</evidence>
<feature type="compositionally biased region" description="Low complexity" evidence="1">
    <location>
        <begin position="292"/>
        <end position="310"/>
    </location>
</feature>
<dbReference type="STRING" id="6248.A0A0K0EN20"/>
<feature type="signal peptide" evidence="2">
    <location>
        <begin position="1"/>
        <end position="20"/>
    </location>
</feature>
<dbReference type="Proteomes" id="UP000035681">
    <property type="component" value="Unplaced"/>
</dbReference>
<accession>A0A0K0EN20</accession>
<dbReference type="AlphaFoldDB" id="A0A0K0EN20"/>
<dbReference type="WBParaSite" id="TCONS_00002046.p1">
    <property type="protein sequence ID" value="TCONS_00002046.p1"/>
    <property type="gene ID" value="XLOC_001945"/>
</dbReference>
<sequence length="585" mass="66024">MKSFLLLFVWTFFSYGLIRKEQNTYAEIPLKFSSSIRGKCKINGVYVPEGLEKLVSQIDDPDVIVTCDNPTNEILPSNNETDNLNSTSTKNKDSNSTDINLPLPFEEMFLNNNKNNEGFSPNGDCDEELVPLNETNTLIKNETIGQIYETTEPLLTVTEEIKTTKTLESNLSKTTQENNLRTTTVASSTKYADAEFVTPDEPIFQVYEETLNQKPYENNDSLSTTTEETMISADSNSIFTTNQEVNLETTTIASLNKELADPFTTTDKSIFLNFNEATYHTRKPNENSNKVTTTKTLESSLSTTTQENNLRTTTVTSSTKYADAEFVTPDEPIFQVYEGTFNQTQKPYENNDSLSTTTEETMNSIKLESDYRILQEVNLDTTTVTSSTEMNSIFTPTQEDNLETTTNAFSKEEIINEFTTTDKFTLSNINETTQQPQKPLENNDIFLTVTEAIQTTTELDSIFSTTQEVNLEITTTVPSDKEYFNRNITADESLFPIFNEEARQSQKPYEINDKVIVNKVPESTLNTTQKFDLETSTNASSTLKVVSESLLPIYNQTEYLNEITDSPKLSNTSRLTEEVDTINLP</sequence>
<evidence type="ECO:0000256" key="2">
    <source>
        <dbReference type="SAM" id="SignalP"/>
    </source>
</evidence>
<feature type="region of interest" description="Disordered" evidence="1">
    <location>
        <begin position="69"/>
        <end position="97"/>
    </location>
</feature>
<protein>
    <submittedName>
        <fullName evidence="4 5">Uncharacterized protein</fullName>
    </submittedName>
</protein>
<organism evidence="4">
    <name type="scientific">Strongyloides stercoralis</name>
    <name type="common">Threadworm</name>
    <dbReference type="NCBI Taxonomy" id="6248"/>
    <lineage>
        <taxon>Eukaryota</taxon>
        <taxon>Metazoa</taxon>
        <taxon>Ecdysozoa</taxon>
        <taxon>Nematoda</taxon>
        <taxon>Chromadorea</taxon>
        <taxon>Rhabditida</taxon>
        <taxon>Tylenchina</taxon>
        <taxon>Panagrolaimomorpha</taxon>
        <taxon>Strongyloidoidea</taxon>
        <taxon>Strongyloididae</taxon>
        <taxon>Strongyloides</taxon>
    </lineage>
</organism>
<evidence type="ECO:0000313" key="5">
    <source>
        <dbReference type="WBParaSite" id="TCONS_00002046.p1"/>
    </source>
</evidence>
<evidence type="ECO:0000313" key="4">
    <source>
        <dbReference type="WBParaSite" id="SSTP_0001085800.1"/>
    </source>
</evidence>
<feature type="region of interest" description="Disordered" evidence="1">
    <location>
        <begin position="281"/>
        <end position="310"/>
    </location>
</feature>
<feature type="compositionally biased region" description="Polar residues" evidence="1">
    <location>
        <begin position="69"/>
        <end position="84"/>
    </location>
</feature>
<dbReference type="WBParaSite" id="SSTP_0001085800.1">
    <property type="protein sequence ID" value="SSTP_0001085800.1"/>
    <property type="gene ID" value="SSTP_0001085800"/>
</dbReference>
<feature type="chain" id="PRO_5005328312" evidence="2">
    <location>
        <begin position="21"/>
        <end position="585"/>
    </location>
</feature>